<dbReference type="EMBL" id="GBRH01184812">
    <property type="protein sequence ID" value="JAE13084.1"/>
    <property type="molecule type" value="Transcribed_RNA"/>
</dbReference>
<organism evidence="2">
    <name type="scientific">Arundo donax</name>
    <name type="common">Giant reed</name>
    <name type="synonym">Donax arundinaceus</name>
    <dbReference type="NCBI Taxonomy" id="35708"/>
    <lineage>
        <taxon>Eukaryota</taxon>
        <taxon>Viridiplantae</taxon>
        <taxon>Streptophyta</taxon>
        <taxon>Embryophyta</taxon>
        <taxon>Tracheophyta</taxon>
        <taxon>Spermatophyta</taxon>
        <taxon>Magnoliopsida</taxon>
        <taxon>Liliopsida</taxon>
        <taxon>Poales</taxon>
        <taxon>Poaceae</taxon>
        <taxon>PACMAD clade</taxon>
        <taxon>Arundinoideae</taxon>
        <taxon>Arundineae</taxon>
        <taxon>Arundo</taxon>
    </lineage>
</organism>
<protein>
    <submittedName>
        <fullName evidence="2">Uncharacterized protein</fullName>
    </submittedName>
</protein>
<reference evidence="2" key="2">
    <citation type="journal article" date="2015" name="Data Brief">
        <title>Shoot transcriptome of the giant reed, Arundo donax.</title>
        <authorList>
            <person name="Barrero R.A."/>
            <person name="Guerrero F.D."/>
            <person name="Moolhuijzen P."/>
            <person name="Goolsby J.A."/>
            <person name="Tidwell J."/>
            <person name="Bellgard S.E."/>
            <person name="Bellgard M.I."/>
        </authorList>
    </citation>
    <scope>NUCLEOTIDE SEQUENCE</scope>
    <source>
        <tissue evidence="2">Shoot tissue taken approximately 20 cm above the soil surface</tissue>
    </source>
</reference>
<reference evidence="2" key="1">
    <citation type="submission" date="2014-09" db="EMBL/GenBank/DDBJ databases">
        <authorList>
            <person name="Magalhaes I.L.F."/>
            <person name="Oliveira U."/>
            <person name="Santos F.R."/>
            <person name="Vidigal T.H.D.A."/>
            <person name="Brescovit A.D."/>
            <person name="Santos A.J."/>
        </authorList>
    </citation>
    <scope>NUCLEOTIDE SEQUENCE</scope>
    <source>
        <tissue evidence="2">Shoot tissue taken approximately 20 cm above the soil surface</tissue>
    </source>
</reference>
<evidence type="ECO:0000313" key="2">
    <source>
        <dbReference type="EMBL" id="JAE13084.1"/>
    </source>
</evidence>
<feature type="compositionally biased region" description="Basic and acidic residues" evidence="1">
    <location>
        <begin position="1"/>
        <end position="10"/>
    </location>
</feature>
<sequence>MLTQYHDHLGHPPRQNLSCVC</sequence>
<feature type="region of interest" description="Disordered" evidence="1">
    <location>
        <begin position="1"/>
        <end position="21"/>
    </location>
</feature>
<dbReference type="AlphaFoldDB" id="A0A0A9FP68"/>
<name>A0A0A9FP68_ARUDO</name>
<evidence type="ECO:0000256" key="1">
    <source>
        <dbReference type="SAM" id="MobiDB-lite"/>
    </source>
</evidence>
<proteinExistence type="predicted"/>
<accession>A0A0A9FP68</accession>